<feature type="compositionally biased region" description="Low complexity" evidence="1">
    <location>
        <begin position="186"/>
        <end position="199"/>
    </location>
</feature>
<comment type="caution">
    <text evidence="2">The sequence shown here is derived from an EMBL/GenBank/DDBJ whole genome shotgun (WGS) entry which is preliminary data.</text>
</comment>
<evidence type="ECO:0000256" key="1">
    <source>
        <dbReference type="SAM" id="MobiDB-lite"/>
    </source>
</evidence>
<organism evidence="2 3">
    <name type="scientific">Toxoplasma gondii GAB2-2007-GAL-DOM2</name>
    <dbReference type="NCBI Taxonomy" id="1130820"/>
    <lineage>
        <taxon>Eukaryota</taxon>
        <taxon>Sar</taxon>
        <taxon>Alveolata</taxon>
        <taxon>Apicomplexa</taxon>
        <taxon>Conoidasida</taxon>
        <taxon>Coccidia</taxon>
        <taxon>Eucoccidiorida</taxon>
        <taxon>Eimeriorina</taxon>
        <taxon>Sarcocystidae</taxon>
        <taxon>Toxoplasma</taxon>
    </lineage>
</organism>
<feature type="compositionally biased region" description="Polar residues" evidence="1">
    <location>
        <begin position="754"/>
        <end position="782"/>
    </location>
</feature>
<feature type="region of interest" description="Disordered" evidence="1">
    <location>
        <begin position="90"/>
        <end position="158"/>
    </location>
</feature>
<feature type="compositionally biased region" description="Low complexity" evidence="1">
    <location>
        <begin position="118"/>
        <end position="133"/>
    </location>
</feature>
<feature type="compositionally biased region" description="Polar residues" evidence="1">
    <location>
        <begin position="1084"/>
        <end position="1095"/>
    </location>
</feature>
<dbReference type="EMBL" id="AHZU02001688">
    <property type="protein sequence ID" value="KFG29874.1"/>
    <property type="molecule type" value="Genomic_DNA"/>
</dbReference>
<name>A0A086JCK6_TOXGO</name>
<feature type="compositionally biased region" description="Basic and acidic residues" evidence="1">
    <location>
        <begin position="418"/>
        <end position="429"/>
    </location>
</feature>
<feature type="compositionally biased region" description="Polar residues" evidence="1">
    <location>
        <begin position="146"/>
        <end position="158"/>
    </location>
</feature>
<feature type="compositionally biased region" description="Polar residues" evidence="1">
    <location>
        <begin position="250"/>
        <end position="261"/>
    </location>
</feature>
<accession>A0A086JCK6</accession>
<feature type="region of interest" description="Disordered" evidence="1">
    <location>
        <begin position="1012"/>
        <end position="1062"/>
    </location>
</feature>
<proteinExistence type="predicted"/>
<reference evidence="2 3" key="1">
    <citation type="submission" date="2014-02" db="EMBL/GenBank/DDBJ databases">
        <authorList>
            <person name="Sibley D."/>
            <person name="Venepally P."/>
            <person name="Karamycheva S."/>
            <person name="Hadjithomas M."/>
            <person name="Khan A."/>
            <person name="Brunk B."/>
            <person name="Roos D."/>
            <person name="Caler E."/>
            <person name="Lorenzi H."/>
        </authorList>
    </citation>
    <scope>NUCLEOTIDE SEQUENCE [LARGE SCALE GENOMIC DNA]</scope>
    <source>
        <strain evidence="2 3">GAB2-2007-GAL-DOM2</strain>
    </source>
</reference>
<sequence>MAADAVDTSQSAAALPVGEPGSLVAFSKNRFSERQSSLTTDGSGAEKASQSDFLPSEESTVDLLGCSRCASLTSENDSFLCKNEETCAYQSREDASQRGETPKRSFRPLSTNEEGEISPSSPAAETEPSTSAPQCPDASVPHLPSEASSTSLNTLQTHAMTADECTTVKGAQATENIELFSERGGRLSSARRSSSQRPRANWLTETLKIQDGTGSSFRAASLDGKSAPRNTEAESDRPRGRWIGDLPESVTPTNFQGSDLTNAPREVPRKHTFARSAQVEDFQKQLVDGKQQLVKAELEVATVEDSAQKGEAETNNSAFSQKKCEASSKEKDANCMREEIHRLKNELRIANSTADFLQKALRDRSTREIEMKNHIVALTAVNKDLQKQAKALTRMLSRVKGRTSRAQSGGVATESESEEKGSSGDRNPPRELPPTSSTDPSEAESVRESQRPGYSLLSLTESEGDNQAAPAQTLRITSAESAAFSFRGASDRSKKVQFDVCPVFGDPHYSPIRTCPVDTALAQFVNQRTNKIIFTRVRPGLYIYGRMPVRVQLGTDPETQTRRLEVVARGRRYTIANFINMFEDSEFAVIDLAHKKTGGSLPLELSSLPGSQPLAYASTGPGAETRHTSPGSELSGGCTPEKPGFPELAGFSESHPLYVFRGFDEEFYRRSPSLSTASSLLALRSEAEARQFSRLDGCGRGHSRLHQRCRHPLSPGGEKDAAANGVCSKEGVDSREAPTEWQAPRSVSSRKSRATQGNRVGLGTSSFEPESGASASLDTSASRLGGESESGGFARCPQTLGGSPRPRRVAVSATTVSETSREGGRVRRGKRQAAEGSKTSFTSEGRLHGRPARPGNARAKKGPASQSVGRKAPRASAGVRTVKPRTLASGGRQSAPNKSSDADRMSPASVLPGSGTLGSDCGGNVAKNAQSVCRASVLKKKGARNVPQVLEVHWGTLGLSPAIGKAEERSATGGVKHLRILSPETSPVALHKSSSRQKSLLSHAVTEEAYSEVTALPSPHASEPTPAGARGSAQVKGTKHLQTSPLSCEPADQRSFTLNDTDSASHSDLVRLRSAAFPVVQPPAESTSEPSNKFPFSSPVRDTAKRRTLSQEKPPFFSTSSSSPDPPLDAFPHTENVPHAPRSADAVQLSRRRMQSTLWPVPSSAARISSTTFLDFRDSGKM</sequence>
<evidence type="ECO:0000313" key="3">
    <source>
        <dbReference type="Proteomes" id="UP000028837"/>
    </source>
</evidence>
<feature type="region of interest" description="Disordered" evidence="1">
    <location>
        <begin position="26"/>
        <end position="57"/>
    </location>
</feature>
<feature type="compositionally biased region" description="Polar residues" evidence="1">
    <location>
        <begin position="34"/>
        <end position="53"/>
    </location>
</feature>
<feature type="region of interest" description="Disordered" evidence="1">
    <location>
        <begin position="396"/>
        <end position="452"/>
    </location>
</feature>
<feature type="region of interest" description="Disordered" evidence="1">
    <location>
        <begin position="183"/>
        <end position="202"/>
    </location>
</feature>
<protein>
    <submittedName>
        <fullName evidence="2">Uncharacterized protein</fullName>
    </submittedName>
</protein>
<dbReference type="VEuPathDB" id="ToxoDB:TGDOM2_321600"/>
<feature type="region of interest" description="Disordered" evidence="1">
    <location>
        <begin position="617"/>
        <end position="644"/>
    </location>
</feature>
<dbReference type="OrthoDB" id="342409at2759"/>
<evidence type="ECO:0000313" key="2">
    <source>
        <dbReference type="EMBL" id="KFG29874.1"/>
    </source>
</evidence>
<feature type="region of interest" description="Disordered" evidence="1">
    <location>
        <begin position="696"/>
        <end position="918"/>
    </location>
</feature>
<feature type="region of interest" description="Disordered" evidence="1">
    <location>
        <begin position="305"/>
        <end position="325"/>
    </location>
</feature>
<dbReference type="Proteomes" id="UP000028837">
    <property type="component" value="Unassembled WGS sequence"/>
</dbReference>
<feature type="region of interest" description="Disordered" evidence="1">
    <location>
        <begin position="1081"/>
        <end position="1164"/>
    </location>
</feature>
<feature type="region of interest" description="Disordered" evidence="1">
    <location>
        <begin position="214"/>
        <end position="263"/>
    </location>
</feature>
<feature type="compositionally biased region" description="Basic and acidic residues" evidence="1">
    <location>
        <begin position="91"/>
        <end position="103"/>
    </location>
</feature>
<feature type="compositionally biased region" description="Basic residues" evidence="1">
    <location>
        <begin position="701"/>
        <end position="711"/>
    </location>
</feature>
<feature type="compositionally biased region" description="Low complexity" evidence="1">
    <location>
        <begin position="1114"/>
        <end position="1123"/>
    </location>
</feature>
<dbReference type="AlphaFoldDB" id="A0A086JCK6"/>
<gene>
    <name evidence="2" type="ORF">TGDOM2_321600</name>
</gene>